<dbReference type="SUPFAM" id="SSF55729">
    <property type="entry name" value="Acyl-CoA N-acyltransferases (Nat)"/>
    <property type="match status" value="1"/>
</dbReference>
<accession>A0A1W1BBP5</accession>
<evidence type="ECO:0000313" key="1">
    <source>
        <dbReference type="EMBL" id="SFV51011.1"/>
    </source>
</evidence>
<gene>
    <name evidence="1" type="ORF">MNB_SV-8-572</name>
</gene>
<protein>
    <recommendedName>
        <fullName evidence="2">BioF2-like acetyltransferase domain-containing protein</fullName>
    </recommendedName>
</protein>
<evidence type="ECO:0008006" key="2">
    <source>
        <dbReference type="Google" id="ProtNLM"/>
    </source>
</evidence>
<dbReference type="EMBL" id="FPHD01000011">
    <property type="protein sequence ID" value="SFV51011.1"/>
    <property type="molecule type" value="Genomic_DNA"/>
</dbReference>
<proteinExistence type="predicted"/>
<sequence length="274" mass="33200">MIAYKGVEWYHYQGALLPRVPPHQEISLNRQEQNELLRLSKALFLRYTDEWNREDGEFWFVIKEYFGGMEELSANTRSKIRRGQKRNDVRQVDAEYIAQFGYEVYMRAFEQYDTFIEPMDPKHFEAYIRLKERCEYWGVFDKHSNKLVAYSENFTEDDMCHYSTIKFHPEFLKNYTSYILFYEMNRYYLESKKMRYVNDGARSISHETNIQKFLMEKFKFKKAYVRLHIAYRRDVALAVKLLYPLKGLIEKIEHPLVNKISVILKQEAIRRSFG</sequence>
<dbReference type="InterPro" id="IPR016181">
    <property type="entry name" value="Acyl_CoA_acyltransferase"/>
</dbReference>
<name>A0A1W1BBP5_9ZZZZ</name>
<organism evidence="1">
    <name type="scientific">hydrothermal vent metagenome</name>
    <dbReference type="NCBI Taxonomy" id="652676"/>
    <lineage>
        <taxon>unclassified sequences</taxon>
        <taxon>metagenomes</taxon>
        <taxon>ecological metagenomes</taxon>
    </lineage>
</organism>
<dbReference type="AlphaFoldDB" id="A0A1W1BBP5"/>
<reference evidence="1" key="1">
    <citation type="submission" date="2016-10" db="EMBL/GenBank/DDBJ databases">
        <authorList>
            <person name="de Groot N.N."/>
        </authorList>
    </citation>
    <scope>NUCLEOTIDE SEQUENCE</scope>
</reference>